<dbReference type="PANTHER" id="PTHR30136:SF35">
    <property type="entry name" value="HTH-TYPE TRANSCRIPTIONAL REGULATOR RV1719"/>
    <property type="match status" value="1"/>
</dbReference>
<dbReference type="Gene3D" id="1.10.10.10">
    <property type="entry name" value="Winged helix-like DNA-binding domain superfamily/Winged helix DNA-binding domain"/>
    <property type="match status" value="1"/>
</dbReference>
<dbReference type="SUPFAM" id="SSF55781">
    <property type="entry name" value="GAF domain-like"/>
    <property type="match status" value="1"/>
</dbReference>
<keyword evidence="2" id="KW-0238">DNA-binding</keyword>
<dbReference type="SMART" id="SM00346">
    <property type="entry name" value="HTH_ICLR"/>
    <property type="match status" value="1"/>
</dbReference>
<evidence type="ECO:0000259" key="5">
    <source>
        <dbReference type="PROSITE" id="PS51078"/>
    </source>
</evidence>
<dbReference type="Proteomes" id="UP000541185">
    <property type="component" value="Unassembled WGS sequence"/>
</dbReference>
<dbReference type="InterPro" id="IPR029016">
    <property type="entry name" value="GAF-like_dom_sf"/>
</dbReference>
<dbReference type="SUPFAM" id="SSF46785">
    <property type="entry name" value="Winged helix' DNA-binding domain"/>
    <property type="match status" value="1"/>
</dbReference>
<dbReference type="InterPro" id="IPR036390">
    <property type="entry name" value="WH_DNA-bd_sf"/>
</dbReference>
<keyword evidence="3" id="KW-0804">Transcription</keyword>
<accession>A0A848H1Y9</accession>
<gene>
    <name evidence="6" type="ORF">HHL11_13845</name>
</gene>
<evidence type="ECO:0000256" key="3">
    <source>
        <dbReference type="ARBA" id="ARBA00023163"/>
    </source>
</evidence>
<dbReference type="Pfam" id="PF01614">
    <property type="entry name" value="IclR_C"/>
    <property type="match status" value="1"/>
</dbReference>
<protein>
    <submittedName>
        <fullName evidence="6">IclR family transcriptional regulator</fullName>
    </submittedName>
</protein>
<name>A0A848H1Y9_9BURK</name>
<feature type="domain" description="IclR-ED" evidence="5">
    <location>
        <begin position="65"/>
        <end position="249"/>
    </location>
</feature>
<evidence type="ECO:0000256" key="2">
    <source>
        <dbReference type="ARBA" id="ARBA00023125"/>
    </source>
</evidence>
<proteinExistence type="predicted"/>
<evidence type="ECO:0000259" key="4">
    <source>
        <dbReference type="PROSITE" id="PS51077"/>
    </source>
</evidence>
<evidence type="ECO:0000256" key="1">
    <source>
        <dbReference type="ARBA" id="ARBA00023015"/>
    </source>
</evidence>
<dbReference type="EMBL" id="JABBFX010000001">
    <property type="protein sequence ID" value="NML44835.1"/>
    <property type="molecule type" value="Genomic_DNA"/>
</dbReference>
<feature type="domain" description="HTH iclR-type" evidence="4">
    <location>
        <begin position="2"/>
        <end position="64"/>
    </location>
</feature>
<dbReference type="InterPro" id="IPR014757">
    <property type="entry name" value="Tscrpt_reg_IclR_C"/>
</dbReference>
<dbReference type="InterPro" id="IPR036388">
    <property type="entry name" value="WH-like_DNA-bd_sf"/>
</dbReference>
<dbReference type="InterPro" id="IPR005471">
    <property type="entry name" value="Tscrpt_reg_IclR_N"/>
</dbReference>
<evidence type="ECO:0000313" key="6">
    <source>
        <dbReference type="EMBL" id="NML44835.1"/>
    </source>
</evidence>
<keyword evidence="7" id="KW-1185">Reference proteome</keyword>
<organism evidence="6 7">
    <name type="scientific">Ramlibacter agri</name>
    <dbReference type="NCBI Taxonomy" id="2728837"/>
    <lineage>
        <taxon>Bacteria</taxon>
        <taxon>Pseudomonadati</taxon>
        <taxon>Pseudomonadota</taxon>
        <taxon>Betaproteobacteria</taxon>
        <taxon>Burkholderiales</taxon>
        <taxon>Comamonadaceae</taxon>
        <taxon>Ramlibacter</taxon>
    </lineage>
</organism>
<sequence>MSKIVNRTLDFFEAFATAKRPLVLSELMKVLGIPVSSAHDVLRALEERGYIYEVRPRGGYYPTARLFDLAKVLVDNDPFLARVQPVLEKLRDQAQESVFLMKAGEGSLTYVSVIDADSPLRLSVKVGEPLRALHATSAGKAYLASLEPAEQDRILAALNLKALTPQTLTSKAALKKDVAASEERGWFLNREESVEDSLTVSARFQWQGAIYVITVAGSVKRMERKIDNVVKWLKAAAAELDQPVAAALG</sequence>
<dbReference type="GO" id="GO:0045892">
    <property type="term" value="P:negative regulation of DNA-templated transcription"/>
    <property type="evidence" value="ECO:0007669"/>
    <property type="project" value="TreeGrafter"/>
</dbReference>
<comment type="caution">
    <text evidence="6">The sequence shown here is derived from an EMBL/GenBank/DDBJ whole genome shotgun (WGS) entry which is preliminary data.</text>
</comment>
<evidence type="ECO:0000313" key="7">
    <source>
        <dbReference type="Proteomes" id="UP000541185"/>
    </source>
</evidence>
<dbReference type="Gene3D" id="3.30.450.40">
    <property type="match status" value="1"/>
</dbReference>
<keyword evidence="1" id="KW-0805">Transcription regulation</keyword>
<dbReference type="PROSITE" id="PS51077">
    <property type="entry name" value="HTH_ICLR"/>
    <property type="match status" value="1"/>
</dbReference>
<dbReference type="InterPro" id="IPR050707">
    <property type="entry name" value="HTH_MetabolicPath_Reg"/>
</dbReference>
<dbReference type="AlphaFoldDB" id="A0A848H1Y9"/>
<dbReference type="PANTHER" id="PTHR30136">
    <property type="entry name" value="HELIX-TURN-HELIX TRANSCRIPTIONAL REGULATOR, ICLR FAMILY"/>
    <property type="match status" value="1"/>
</dbReference>
<reference evidence="6 7" key="1">
    <citation type="submission" date="2020-04" db="EMBL/GenBank/DDBJ databases">
        <title>Ramlibacter sp. G-1-2-2 isolated from soil.</title>
        <authorList>
            <person name="Dahal R.H."/>
        </authorList>
    </citation>
    <scope>NUCLEOTIDE SEQUENCE [LARGE SCALE GENOMIC DNA]</scope>
    <source>
        <strain evidence="6 7">G-1-2-2</strain>
    </source>
</reference>
<dbReference type="Pfam" id="PF09339">
    <property type="entry name" value="HTH_IclR"/>
    <property type="match status" value="1"/>
</dbReference>
<dbReference type="GO" id="GO:0003700">
    <property type="term" value="F:DNA-binding transcription factor activity"/>
    <property type="evidence" value="ECO:0007669"/>
    <property type="project" value="TreeGrafter"/>
</dbReference>
<dbReference type="GO" id="GO:0003677">
    <property type="term" value="F:DNA binding"/>
    <property type="evidence" value="ECO:0007669"/>
    <property type="project" value="UniProtKB-KW"/>
</dbReference>
<dbReference type="PROSITE" id="PS51078">
    <property type="entry name" value="ICLR_ED"/>
    <property type="match status" value="1"/>
</dbReference>
<dbReference type="RefSeq" id="WP_169418936.1">
    <property type="nucleotide sequence ID" value="NZ_JABBFX010000001.1"/>
</dbReference>